<evidence type="ECO:0000313" key="2">
    <source>
        <dbReference type="Proteomes" id="UP000823882"/>
    </source>
</evidence>
<dbReference type="AlphaFoldDB" id="A0A9D2SZG6"/>
<feature type="non-terminal residue" evidence="1">
    <location>
        <position position="1"/>
    </location>
</feature>
<comment type="caution">
    <text evidence="1">The sequence shown here is derived from an EMBL/GenBank/DDBJ whole genome shotgun (WGS) entry which is preliminary data.</text>
</comment>
<organism evidence="1 2">
    <name type="scientific">Candidatus Intestinimonas pullistercoris</name>
    <dbReference type="NCBI Taxonomy" id="2838623"/>
    <lineage>
        <taxon>Bacteria</taxon>
        <taxon>Bacillati</taxon>
        <taxon>Bacillota</taxon>
        <taxon>Clostridia</taxon>
        <taxon>Eubacteriales</taxon>
        <taxon>Intestinimonas</taxon>
    </lineage>
</organism>
<evidence type="ECO:0000313" key="1">
    <source>
        <dbReference type="EMBL" id="HJC41503.1"/>
    </source>
</evidence>
<proteinExistence type="predicted"/>
<dbReference type="EMBL" id="DWWJ01000147">
    <property type="protein sequence ID" value="HJC41503.1"/>
    <property type="molecule type" value="Genomic_DNA"/>
</dbReference>
<name>A0A9D2SZG6_9FIRM</name>
<dbReference type="Proteomes" id="UP000823882">
    <property type="component" value="Unassembled WGS sequence"/>
</dbReference>
<protein>
    <submittedName>
        <fullName evidence="1">Uncharacterized protein</fullName>
    </submittedName>
</protein>
<reference evidence="1" key="2">
    <citation type="submission" date="2021-04" db="EMBL/GenBank/DDBJ databases">
        <authorList>
            <person name="Gilroy R."/>
        </authorList>
    </citation>
    <scope>NUCLEOTIDE SEQUENCE</scope>
    <source>
        <strain evidence="1">CHK186-1790</strain>
    </source>
</reference>
<gene>
    <name evidence="1" type="ORF">H9701_08120</name>
</gene>
<accession>A0A9D2SZG6</accession>
<reference evidence="1" key="1">
    <citation type="journal article" date="2021" name="PeerJ">
        <title>Extensive microbial diversity within the chicken gut microbiome revealed by metagenomics and culture.</title>
        <authorList>
            <person name="Gilroy R."/>
            <person name="Ravi A."/>
            <person name="Getino M."/>
            <person name="Pursley I."/>
            <person name="Horton D.L."/>
            <person name="Alikhan N.F."/>
            <person name="Baker D."/>
            <person name="Gharbi K."/>
            <person name="Hall N."/>
            <person name="Watson M."/>
            <person name="Adriaenssens E.M."/>
            <person name="Foster-Nyarko E."/>
            <person name="Jarju S."/>
            <person name="Secka A."/>
            <person name="Antonio M."/>
            <person name="Oren A."/>
            <person name="Chaudhuri R.R."/>
            <person name="La Ragione R."/>
            <person name="Hildebrand F."/>
            <person name="Pallen M.J."/>
        </authorList>
    </citation>
    <scope>NUCLEOTIDE SEQUENCE</scope>
    <source>
        <strain evidence="1">CHK186-1790</strain>
    </source>
</reference>
<sequence length="79" mass="8875">FMPTTGLAVTKTPIVPSIPDLLSLFLSSTSFNSSFGHSQIFAAPLRRLEHMLEWRGNFPSIQAVKKPGGLFWQPEELFR</sequence>